<dbReference type="PANTHER" id="PTHR39165:SF1">
    <property type="entry name" value="DUF456 DOMAIN-CONTAINING PROTEIN"/>
    <property type="match status" value="1"/>
</dbReference>
<accession>A0A2S7DR99</accession>
<dbReference type="AlphaFoldDB" id="A0A2S7DR99"/>
<keyword evidence="1" id="KW-1133">Transmembrane helix</keyword>
<name>A0A2S7DR99_9XANT</name>
<dbReference type="PANTHER" id="PTHR39165">
    <property type="entry name" value="IG HYPOTHETICAL 17883"/>
    <property type="match status" value="1"/>
</dbReference>
<dbReference type="Pfam" id="PF04306">
    <property type="entry name" value="DUF456"/>
    <property type="match status" value="1"/>
</dbReference>
<evidence type="ECO:0000313" key="3">
    <source>
        <dbReference type="EMBL" id="WDM73567.1"/>
    </source>
</evidence>
<sequence length="161" mass="16616">MDTTVVYYVLATVLVLVGLAGVILPALPGLPLVFAGLLLVAWADGFAHVGWVALLILAAITALSFLVDLLATVYGARRVGASKAAMWGAVVGAFAGLLFLPIGLFVGPFAGAWLGEYLQTRKTGQATRVGVGTWLGIVLGTATKLALGLCMLGVFAVAWLF</sequence>
<evidence type="ECO:0000313" key="2">
    <source>
        <dbReference type="EMBL" id="PPU76343.1"/>
    </source>
</evidence>
<reference evidence="3 5" key="2">
    <citation type="submission" date="2021-08" db="EMBL/GenBank/DDBJ databases">
        <title>Genome sequences of Xanthomonas cucurbitae isolates from 5 Midwestern US states.</title>
        <authorList>
            <person name="Hind S.R."/>
        </authorList>
    </citation>
    <scope>NUCLEOTIDE SEQUENCE [LARGE SCALE GENOMIC DNA]</scope>
    <source>
        <strain evidence="3 5">OH_261</strain>
    </source>
</reference>
<keyword evidence="1" id="KW-0812">Transmembrane</keyword>
<organism evidence="2 4">
    <name type="scientific">Xanthomonas cucurbitae</name>
    <dbReference type="NCBI Taxonomy" id="56453"/>
    <lineage>
        <taxon>Bacteria</taxon>
        <taxon>Pseudomonadati</taxon>
        <taxon>Pseudomonadota</taxon>
        <taxon>Gammaproteobacteria</taxon>
        <taxon>Lysobacterales</taxon>
        <taxon>Lysobacteraceae</taxon>
        <taxon>Xanthomonas</taxon>
    </lineage>
</organism>
<reference evidence="2 4" key="1">
    <citation type="submission" date="2016-08" db="EMBL/GenBank/DDBJ databases">
        <authorList>
            <person name="Seilhamer J.J."/>
        </authorList>
    </citation>
    <scope>NUCLEOTIDE SEQUENCE [LARGE SCALE GENOMIC DNA]</scope>
    <source>
        <strain evidence="2 4">CFBP2542</strain>
    </source>
</reference>
<dbReference type="EMBL" id="CP082214">
    <property type="protein sequence ID" value="WDM73567.1"/>
    <property type="molecule type" value="Genomic_DNA"/>
</dbReference>
<evidence type="ECO:0000313" key="4">
    <source>
        <dbReference type="Proteomes" id="UP000239561"/>
    </source>
</evidence>
<dbReference type="RefSeq" id="WP_104603591.1">
    <property type="nucleotide sequence ID" value="NZ_CP082213.1"/>
</dbReference>
<keyword evidence="5" id="KW-1185">Reference proteome</keyword>
<dbReference type="InterPro" id="IPR007403">
    <property type="entry name" value="DUF456"/>
</dbReference>
<proteinExistence type="predicted"/>
<feature type="transmembrane region" description="Helical" evidence="1">
    <location>
        <begin position="48"/>
        <end position="74"/>
    </location>
</feature>
<dbReference type="Proteomes" id="UP001214201">
    <property type="component" value="Chromosome"/>
</dbReference>
<protein>
    <submittedName>
        <fullName evidence="3">DUF456 domain-containing protein</fullName>
    </submittedName>
</protein>
<evidence type="ECO:0000256" key="1">
    <source>
        <dbReference type="SAM" id="Phobius"/>
    </source>
</evidence>
<dbReference type="Proteomes" id="UP000239561">
    <property type="component" value="Unassembled WGS sequence"/>
</dbReference>
<feature type="transmembrane region" description="Helical" evidence="1">
    <location>
        <begin position="7"/>
        <end position="28"/>
    </location>
</feature>
<evidence type="ECO:0000313" key="5">
    <source>
        <dbReference type="Proteomes" id="UP001214201"/>
    </source>
</evidence>
<gene>
    <name evidence="3" type="ORF">K6978_06690</name>
    <name evidence="2" type="ORF">XcuCFBP2542_10725</name>
</gene>
<feature type="transmembrane region" description="Helical" evidence="1">
    <location>
        <begin position="134"/>
        <end position="160"/>
    </location>
</feature>
<feature type="transmembrane region" description="Helical" evidence="1">
    <location>
        <begin position="86"/>
        <end position="114"/>
    </location>
</feature>
<dbReference type="EMBL" id="MDED01000017">
    <property type="protein sequence ID" value="PPU76343.1"/>
    <property type="molecule type" value="Genomic_DNA"/>
</dbReference>
<keyword evidence="1" id="KW-0472">Membrane</keyword>